<dbReference type="RefSeq" id="WP_200613327.1">
    <property type="nucleotide sequence ID" value="NZ_CP071518.1"/>
</dbReference>
<dbReference type="KEGG" id="lsf:I8J32_015645"/>
<proteinExistence type="predicted"/>
<accession>A0A974Y023</accession>
<dbReference type="AlphaFoldDB" id="A0A974Y023"/>
<gene>
    <name evidence="1" type="ORF">I8J32_015645</name>
</gene>
<dbReference type="EMBL" id="CP071518">
    <property type="protein sequence ID" value="QSX78110.1"/>
    <property type="molecule type" value="Genomic_DNA"/>
</dbReference>
<evidence type="ECO:0008006" key="3">
    <source>
        <dbReference type="Google" id="ProtNLM"/>
    </source>
</evidence>
<evidence type="ECO:0000313" key="1">
    <source>
        <dbReference type="EMBL" id="QSX78110.1"/>
    </source>
</evidence>
<keyword evidence="2" id="KW-1185">Reference proteome</keyword>
<dbReference type="Proteomes" id="UP000639274">
    <property type="component" value="Chromosome"/>
</dbReference>
<name>A0A974Y023_9GAMM</name>
<evidence type="ECO:0000313" key="2">
    <source>
        <dbReference type="Proteomes" id="UP000639274"/>
    </source>
</evidence>
<organism evidence="1 2">
    <name type="scientific">Agrilutibacter solisilvae</name>
    <dbReference type="NCBI Taxonomy" id="2763317"/>
    <lineage>
        <taxon>Bacteria</taxon>
        <taxon>Pseudomonadati</taxon>
        <taxon>Pseudomonadota</taxon>
        <taxon>Gammaproteobacteria</taxon>
        <taxon>Lysobacterales</taxon>
        <taxon>Lysobacteraceae</taxon>
        <taxon>Agrilutibacter</taxon>
    </lineage>
</organism>
<sequence>MANIANRLRFTVDAFGHPLGDRPILSAIRHKLGPGNSLHTHVRAAERISNGMAQAPSIDNYIHAHKGDSEIELCGKLAIVREILLAESKSTLFVSRSDSCNRMNHEGLQEGWFNRFCRNYFIGCTKRERAGLADRLSSLKFIVFNYDRCVEHQLFNWIRDYFSLGDEETVDLLSHVEIYHPYGSIGRLDWQSGDRRRVHFGDEVAGDVLLELAGEIKTFTESSKTSPETAKIKQLVRSCQTVVFMGFGYDRLNLKLLASGGGGGFDKRRAVIGTAAGLSRHSRALVTQQLEQVVRVPQEQVILDELFCDQFVQDYSLSLSAMRAEPIW</sequence>
<protein>
    <recommendedName>
        <fullName evidence="3">SIR2-like domain-containing protein</fullName>
    </recommendedName>
</protein>
<reference evidence="1 2" key="1">
    <citation type="submission" date="2021-03" db="EMBL/GenBank/DDBJ databases">
        <title>Lysobacter sp. nov. isolated from soil of gangwondo yeongwol, south Korea.</title>
        <authorList>
            <person name="Kim K.R."/>
            <person name="Kim K.H."/>
            <person name="Jeon C.O."/>
        </authorList>
    </citation>
    <scope>NUCLEOTIDE SEQUENCE [LARGE SCALE GENOMIC DNA]</scope>
    <source>
        <strain evidence="1 2">R19</strain>
    </source>
</reference>